<name>A0AAW5LIM4_MAMSC</name>
<evidence type="ECO:0000313" key="1">
    <source>
        <dbReference type="EMBL" id="MCQ9302450.1"/>
    </source>
</evidence>
<sequence length="164" mass="19446">MTQSTHNYSSNTSPNTKVFSLVKHKINDVEYNVLKRTNKPMVHITMTQGKYKYLEVDFITCDWCISKVGQAKLQARLNMESTFMWLRGYNIKTNYNSVGNMTIQLRGDDIIIGYLINELNKLLEDSTCWVKYRNKNRMLNIDRYDHELYVRPIRHHKSNTYILV</sequence>
<reference evidence="1" key="1">
    <citation type="submission" date="2022-07" db="EMBL/GenBank/DDBJ databases">
        <title>Bacterial species isolated from the porcine tonsil microbiota.</title>
        <authorList>
            <person name="Oliveira I.M.F."/>
        </authorList>
    </citation>
    <scope>NUCLEOTIDE SEQUENCE</scope>
    <source>
        <strain evidence="1">8QC2O2</strain>
    </source>
</reference>
<gene>
    <name evidence="1" type="ORF">NQ032_02305</name>
</gene>
<comment type="caution">
    <text evidence="1">The sequence shown here is derived from an EMBL/GenBank/DDBJ whole genome shotgun (WGS) entry which is preliminary data.</text>
</comment>
<protein>
    <submittedName>
        <fullName evidence="1">Uncharacterized protein</fullName>
    </submittedName>
</protein>
<dbReference type="RefSeq" id="WP_239771975.1">
    <property type="nucleotide sequence ID" value="NZ_CP077960.1"/>
</dbReference>
<organism evidence="1 2">
    <name type="scientific">Mammaliicoccus sciuri</name>
    <name type="common">Staphylococcus sciuri</name>
    <dbReference type="NCBI Taxonomy" id="1296"/>
    <lineage>
        <taxon>Bacteria</taxon>
        <taxon>Bacillati</taxon>
        <taxon>Bacillota</taxon>
        <taxon>Bacilli</taxon>
        <taxon>Bacillales</taxon>
        <taxon>Staphylococcaceae</taxon>
        <taxon>Mammaliicoccus</taxon>
    </lineage>
</organism>
<dbReference type="AlphaFoldDB" id="A0AAW5LIM4"/>
<dbReference type="EMBL" id="JANILD010000001">
    <property type="protein sequence ID" value="MCQ9302450.1"/>
    <property type="molecule type" value="Genomic_DNA"/>
</dbReference>
<accession>A0AAW5LIM4</accession>
<evidence type="ECO:0000313" key="2">
    <source>
        <dbReference type="Proteomes" id="UP001204068"/>
    </source>
</evidence>
<proteinExistence type="predicted"/>
<dbReference type="Proteomes" id="UP001204068">
    <property type="component" value="Unassembled WGS sequence"/>
</dbReference>